<feature type="region of interest" description="Disordered" evidence="5">
    <location>
        <begin position="1104"/>
        <end position="1294"/>
    </location>
</feature>
<dbReference type="PANTHER" id="PTHR13179:SF8">
    <property type="entry name" value="GATOR COMPLEX PROTEIN DEPDC5"/>
    <property type="match status" value="1"/>
</dbReference>
<dbReference type="GO" id="GO:0005774">
    <property type="term" value="C:vacuolar membrane"/>
    <property type="evidence" value="ECO:0007669"/>
    <property type="project" value="UniProtKB-SubCell"/>
</dbReference>
<feature type="compositionally biased region" description="Polar residues" evidence="5">
    <location>
        <begin position="2734"/>
        <end position="2758"/>
    </location>
</feature>
<feature type="compositionally biased region" description="Low complexity" evidence="5">
    <location>
        <begin position="2280"/>
        <end position="2293"/>
    </location>
</feature>
<feature type="compositionally biased region" description="Polar residues" evidence="5">
    <location>
        <begin position="18"/>
        <end position="28"/>
    </location>
</feature>
<evidence type="ECO:0000256" key="4">
    <source>
        <dbReference type="ARBA" id="ARBA00021881"/>
    </source>
</evidence>
<feature type="compositionally biased region" description="Basic and acidic residues" evidence="5">
    <location>
        <begin position="2396"/>
        <end position="2410"/>
    </location>
</feature>
<feature type="compositionally biased region" description="Basic and acidic residues" evidence="5">
    <location>
        <begin position="309"/>
        <end position="322"/>
    </location>
</feature>
<dbReference type="OrthoDB" id="39497at2759"/>
<organism evidence="7 8">
    <name type="scientific">Mycoemilia scoparia</name>
    <dbReference type="NCBI Taxonomy" id="417184"/>
    <lineage>
        <taxon>Eukaryota</taxon>
        <taxon>Fungi</taxon>
        <taxon>Fungi incertae sedis</taxon>
        <taxon>Zoopagomycota</taxon>
        <taxon>Kickxellomycotina</taxon>
        <taxon>Kickxellomycetes</taxon>
        <taxon>Kickxellales</taxon>
        <taxon>Kickxellaceae</taxon>
        <taxon>Mycoemilia</taxon>
    </lineage>
</organism>
<proteinExistence type="inferred from homology"/>
<feature type="region of interest" description="Disordered" evidence="5">
    <location>
        <begin position="966"/>
        <end position="1031"/>
    </location>
</feature>
<dbReference type="CDD" id="cd04371">
    <property type="entry name" value="DEP"/>
    <property type="match status" value="1"/>
</dbReference>
<dbReference type="PANTHER" id="PTHR13179">
    <property type="entry name" value="DEP DOMAIN CONTAINING PROTEIN 5"/>
    <property type="match status" value="1"/>
</dbReference>
<feature type="region of interest" description="Disordered" evidence="5">
    <location>
        <begin position="2310"/>
        <end position="2412"/>
    </location>
</feature>
<feature type="compositionally biased region" description="Polar residues" evidence="5">
    <location>
        <begin position="1832"/>
        <end position="1844"/>
    </location>
</feature>
<feature type="compositionally biased region" description="Basic and acidic residues" evidence="5">
    <location>
        <begin position="2638"/>
        <end position="2652"/>
    </location>
</feature>
<feature type="compositionally biased region" description="Polar residues" evidence="5">
    <location>
        <begin position="1104"/>
        <end position="1114"/>
    </location>
</feature>
<evidence type="ECO:0000256" key="3">
    <source>
        <dbReference type="ARBA" id="ARBA00018529"/>
    </source>
</evidence>
<dbReference type="InterPro" id="IPR036388">
    <property type="entry name" value="WH-like_DNA-bd_sf"/>
</dbReference>
<feature type="compositionally biased region" description="Basic and acidic residues" evidence="5">
    <location>
        <begin position="886"/>
        <end position="905"/>
    </location>
</feature>
<feature type="compositionally biased region" description="Low complexity" evidence="5">
    <location>
        <begin position="1786"/>
        <end position="1795"/>
    </location>
</feature>
<comment type="subcellular location">
    <subcellularLocation>
        <location evidence="1">Vacuole membrane</location>
        <topology evidence="1">Peripheral membrane protein</topology>
    </subcellularLocation>
</comment>
<feature type="region of interest" description="Disordered" evidence="5">
    <location>
        <begin position="2559"/>
        <end position="2605"/>
    </location>
</feature>
<feature type="region of interest" description="Disordered" evidence="5">
    <location>
        <begin position="2727"/>
        <end position="2758"/>
    </location>
</feature>
<dbReference type="GO" id="GO:0005096">
    <property type="term" value="F:GTPase activator activity"/>
    <property type="evidence" value="ECO:0007669"/>
    <property type="project" value="InterPro"/>
</dbReference>
<feature type="domain" description="DEP" evidence="6">
    <location>
        <begin position="1948"/>
        <end position="2023"/>
    </location>
</feature>
<keyword evidence="8" id="KW-1185">Reference proteome</keyword>
<dbReference type="InterPro" id="IPR000591">
    <property type="entry name" value="DEP_dom"/>
</dbReference>
<feature type="compositionally biased region" description="Low complexity" evidence="5">
    <location>
        <begin position="1264"/>
        <end position="1283"/>
    </location>
</feature>
<dbReference type="PROSITE" id="PS50186">
    <property type="entry name" value="DEP"/>
    <property type="match status" value="1"/>
</dbReference>
<dbReference type="InterPro" id="IPR048255">
    <property type="entry name" value="IML1_N"/>
</dbReference>
<sequence length="2889" mass="319451">MERRRKIKSSVFARKSTSRPNSILNNDGSIAGDLQPQHHQQQLSISTSNIVESLNYKAPSIISSGIPESVSNKNDVSIHTLKDSNSTKDSNIDNDNIDSAITKKNSEVEHLKQQQQQPGEQNAAISTTAMTTNTTASTSAIGTGAQLEVKEDLTDKICMIKFHDQTYNPNEVILNPQFFPNIKKGDIVSVQLIIQKKKDDDEGAEGGSGIDGNSGLKDNSNNNNGSGYNSGDRFKDIGLGKNKDHRRQQGGGGDRGDSNNSPPFSGIGGGGANKGDKSKKGGNKGVGRSRSKKGGNKGSNKDSKRKKGQRVEERDDERYMEPDTDRELLATVGELRSDIGLLQASILNLVSESLWGGTPSNAKALIKKVDIKDPQNYNKYHADHVEICFRDQYVGRSDMWRLWLTVVDQPIYYNAQIELNGILRASIKRVFRDGQEAPCGYIDKMTKPVFRSESGKFIIFIQMSSEMWLFEDDGEIYFEKAITHFLNELFTRWSRLRLNHSVSIVLFSRFVHYFRDSAYCEGMVYDKERRWWYRDYYKVIADMEVRSNWTVVLPFIAAEFDKFKQNIMEMIVEGKGRRIFGEIVKSHLGNVLEAINMGINSYSDHYINRDLSRTGLSMIVITPGCGMFDVSKNLLRMTAERMNSCGLRLDLVCLARKPLFRPPVFQYWSRQVPTEAQANQASIRLVNIEQQQQHRLIHHDEQSYGGHHHSFVFNHIKKPYTTNSTVYSSIQDPLLFDPLYFNEEEWLRVFGEYFNEPPEEPLSDTDSDDDQADLSTAEAKIELTPEEILNDVGERWWGFARGGKNKKAYYYFPHWIDCGFYECEGCVGGDKKSEGPQQFLPRIKMPFLSDPIVAQSLKTLPTMPDLDESILRLLSRNPTPAVTPEDTIKSAEEKSTPGDGDDHNSSRSGKGGNRRKGMDARESIKAFFDACDEYDQSLFQKPKLAPSKDGKYAISTILGYEKRRLQTVEESDGESRGGAGYQERPHSGGAVPTSIRPSSGTSGKDLRSHNGSPGKALEGNTDDGKGTISASLPDYGDGLSLVSNPKAIGALARQQQDHLQRQSKKWPISSSPGYVHESRMYTENYSTQHVNSIISPTNKSVDSYGNQIPSMSSTKSKDYGNGKAIISSYSPDKHPMAISRLGSQPRPILRAVPASSSAQGGRSLARNGQQPSNPIYRSSSTTSSHRGSPQQHMARPPNSHINPQSDSAFETGTDGSPRQPSGMGIQPQGRTQIQAQKQLSPIASSRNHALGTVGQSGRLSTIQSTRTPTRAPPTSSTGFTTVKGSGGSSGGLHQRRQKGHLLHISNMPTQQFIGVTRGAPEHNNPAPLVGITNPSPRVHRHSWIEGEHNQSSIYGQSDKQLTLYATKATPHLLYNPCNPNIESLPRNSQSQRWIHAIFNEAALSSYSTKWVSLCTPGSLPLTTDFIPLGSLEILFKKYSYTVGGEEITTSALNSATGRTDVRRGSVHELQKNQPAGAFAPTSRSDPRYLLRELIYQRLSQGFQFILLNSKDKIRLSRLLPSGQGKFTTRSYRAGGASVVTPTAPGGSGARGREAMVLSTDTNPASASPNSTQTVHATSAGTTHSDGHSTRGTAAAAAPAAVADPDDDSAIPDNPTHVYMTNGFEIHHLSCENSLQSGKVPTVSIDRYERNISYNALPIDYKYMVWPRNGEKGYMPSNIRFPYPQDTEINWNNVDQLVLGAQSEVTEAHKCWRTRYVLIPSESLSADASINSKTHPMLNEEELRIANFEKFLDHVFKSLRHDERQRLEKLIPGHNSLEKYMNRRRQQLQQHQRTIRSGTQKPQERKPPAEQLQNAVSNSGNANDGTLTAEPTPITSAAAANQSPLKRQEKSKLRPMSEAKATRVHLETLSRKSFQTKDMLPSELLRLKYTTLLPSAYTEFQYELFRQKKRCALDDMVKEFVPIDAVIQIEEKLTEESSFHLLYSLLRHPKCGVPLTDIRWHCYLYKDSFFGHQFIRWVMVNFDTIRTRQNAIKLGQKFLERGLIHHVGRGLPFMDGQYVYRLTPDANAFRIRLPGDEPDNLIPGQLRKSFANIMPTFGPNGEIPASLNIPKITPVSPSKALSSQQQQRQQQAHIDSILKKPLSKSPKNIDPNVLVLQASCTLALDLDPTKRSDRNETVWLYLDLVHNPWSCFHLSINWLNCTSKLIDQLIQSWSRTAERCGMKLVDAPLATTLQNTHPFHSPIEIAICCPPPDISVLCDFCPFGSGDKADKDKAKVSTLISSTSYPLSPSAAMAENRDGLSSMSKAVEERESKSVGPSTANVNPKRSSSSWSPVVVSSNVSGLSRVLNSSGICKSSTSGAAEPVDKHKEPATSAPPVIGGSSGSDGDGGKASELLAEGPYDKAKDATKTREIGEIEFAKSSDPNRNSDGSYGSDTGDNQKDGAEKHEDNKPQSRKISFAEQFAASLPKFVFEREFLFDQGFILDVEAEDSYLPNTKVKRVYPYNRVVTNYPQFIHRSGMAFVQIRGPGLFYWFNNNLYSSRVNHIRNPQQSGGGGGGPMTISNQPSASTIMATTPGPHTSHSFGGGAFGNNSSSKVDMATSYSTNTTTHGGGSGSSGGHGNSSRYTHAQQHHQLQRHLQQQQEEEEYKRVMQQEQMMEQIRQEYHPLNPTSSLWPHQYSHREKTPDQLDKEDSTNQVYVRNKQEKWPYIPSGKSSRQHSRNVSETMNMMETISNASGVKLSSDQVTTGSNADTPTISTREVVNVGGGIGSSNVSAPNSFRGTTAAPTSGEGPTNGTGNNFLTPPPTTMNSYTGVAVGGDSNSPGNNNTINSIGTHSTTSSIAANNANANSSSQTTAAIPTSPEVLRIQFQKACRNVKKVEVFWAKTVERIQMELSNQHSMQQEVESSLNRGPLLVDQMGGSMWSNFCIPK</sequence>
<feature type="compositionally biased region" description="Polar residues" evidence="5">
    <location>
        <begin position="2380"/>
        <end position="2395"/>
    </location>
</feature>
<feature type="region of interest" description="Disordered" evidence="5">
    <location>
        <begin position="875"/>
        <end position="918"/>
    </location>
</feature>
<dbReference type="EMBL" id="JANBPU010000028">
    <property type="protein sequence ID" value="KAJ1919357.1"/>
    <property type="molecule type" value="Genomic_DNA"/>
</dbReference>
<dbReference type="GO" id="GO:0035556">
    <property type="term" value="P:intracellular signal transduction"/>
    <property type="evidence" value="ECO:0007669"/>
    <property type="project" value="InterPro"/>
</dbReference>
<feature type="region of interest" description="Disordered" evidence="5">
    <location>
        <begin position="2626"/>
        <end position="2652"/>
    </location>
</feature>
<dbReference type="SMART" id="SM00049">
    <property type="entry name" value="DEP"/>
    <property type="match status" value="1"/>
</dbReference>
<feature type="compositionally biased region" description="Polar residues" evidence="5">
    <location>
        <begin position="1199"/>
        <end position="1219"/>
    </location>
</feature>
<feature type="compositionally biased region" description="Polar residues" evidence="5">
    <location>
        <begin position="1560"/>
        <end position="1583"/>
    </location>
</feature>
<evidence type="ECO:0000256" key="1">
    <source>
        <dbReference type="ARBA" id="ARBA00004148"/>
    </source>
</evidence>
<dbReference type="Pfam" id="PF19418">
    <property type="entry name" value="DEPDC5_CTD"/>
    <property type="match status" value="1"/>
</dbReference>
<evidence type="ECO:0000313" key="7">
    <source>
        <dbReference type="EMBL" id="KAJ1919357.1"/>
    </source>
</evidence>
<protein>
    <recommendedName>
        <fullName evidence="3">Vacuolar membrane-associated protein IML1</fullName>
    </recommendedName>
    <alternativeName>
        <fullName evidence="4">Vacuolar membrane-associated protein iml1</fullName>
    </alternativeName>
</protein>
<comment type="similarity">
    <text evidence="2">Belongs to the IML1 family.</text>
</comment>
<name>A0A9W8A556_9FUNG</name>
<feature type="compositionally biased region" description="Polar residues" evidence="5">
    <location>
        <begin position="1810"/>
        <end position="1825"/>
    </location>
</feature>
<dbReference type="GO" id="GO:1990130">
    <property type="term" value="C:GATOR1 complex"/>
    <property type="evidence" value="ECO:0007669"/>
    <property type="project" value="TreeGrafter"/>
</dbReference>
<evidence type="ECO:0000259" key="6">
    <source>
        <dbReference type="PROSITE" id="PS50186"/>
    </source>
</evidence>
<reference evidence="7" key="1">
    <citation type="submission" date="2022-07" db="EMBL/GenBank/DDBJ databases">
        <title>Phylogenomic reconstructions and comparative analyses of Kickxellomycotina fungi.</title>
        <authorList>
            <person name="Reynolds N.K."/>
            <person name="Stajich J.E."/>
            <person name="Barry K."/>
            <person name="Grigoriev I.V."/>
            <person name="Crous P."/>
            <person name="Smith M.E."/>
        </authorList>
    </citation>
    <scope>NUCLEOTIDE SEQUENCE</scope>
    <source>
        <strain evidence="7">NBRC 100468</strain>
    </source>
</reference>
<feature type="region of interest" description="Disordered" evidence="5">
    <location>
        <begin position="1783"/>
        <end position="1861"/>
    </location>
</feature>
<feature type="compositionally biased region" description="Basic and acidic residues" evidence="5">
    <location>
        <begin position="232"/>
        <end position="242"/>
    </location>
</feature>
<dbReference type="Pfam" id="PF00610">
    <property type="entry name" value="DEP"/>
    <property type="match status" value="1"/>
</dbReference>
<dbReference type="InterPro" id="IPR036390">
    <property type="entry name" value="WH_DNA-bd_sf"/>
</dbReference>
<feature type="compositionally biased region" description="Low complexity" evidence="5">
    <location>
        <begin position="1593"/>
        <end position="1602"/>
    </location>
</feature>
<dbReference type="InterPro" id="IPR045838">
    <property type="entry name" value="DEPDC5_CTD"/>
</dbReference>
<feature type="compositionally biased region" description="Polar residues" evidence="5">
    <location>
        <begin position="1228"/>
        <end position="1263"/>
    </location>
</feature>
<dbReference type="GO" id="GO:0010508">
    <property type="term" value="P:positive regulation of autophagy"/>
    <property type="evidence" value="ECO:0007669"/>
    <property type="project" value="TreeGrafter"/>
</dbReference>
<feature type="compositionally biased region" description="Gly residues" evidence="5">
    <location>
        <begin position="2568"/>
        <end position="2579"/>
    </location>
</feature>
<feature type="compositionally biased region" description="Low complexity" evidence="5">
    <location>
        <begin position="213"/>
        <end position="231"/>
    </location>
</feature>
<feature type="compositionally biased region" description="Basic and acidic residues" evidence="5">
    <location>
        <begin position="1845"/>
        <end position="1861"/>
    </location>
</feature>
<evidence type="ECO:0000256" key="5">
    <source>
        <dbReference type="SAM" id="MobiDB-lite"/>
    </source>
</evidence>
<feature type="region of interest" description="Disordered" evidence="5">
    <location>
        <begin position="2244"/>
        <end position="2293"/>
    </location>
</feature>
<dbReference type="Pfam" id="PF12257">
    <property type="entry name" value="IML1"/>
    <property type="match status" value="1"/>
</dbReference>
<dbReference type="SUPFAM" id="SSF46785">
    <property type="entry name" value="Winged helix' DNA-binding domain"/>
    <property type="match status" value="1"/>
</dbReference>
<feature type="compositionally biased region" description="Polar residues" evidence="5">
    <location>
        <begin position="1154"/>
        <end position="1177"/>
    </location>
</feature>
<feature type="region of interest" description="Disordered" evidence="5">
    <location>
        <begin position="1560"/>
        <end position="1607"/>
    </location>
</feature>
<gene>
    <name evidence="7" type="primary">IML1</name>
    <name evidence="7" type="ORF">H4219_002045</name>
</gene>
<dbReference type="GO" id="GO:1904262">
    <property type="term" value="P:negative regulation of TORC1 signaling"/>
    <property type="evidence" value="ECO:0007669"/>
    <property type="project" value="TreeGrafter"/>
</dbReference>
<feature type="compositionally biased region" description="Basic and acidic residues" evidence="5">
    <location>
        <begin position="2358"/>
        <end position="2378"/>
    </location>
</feature>
<feature type="region of interest" description="Disordered" evidence="5">
    <location>
        <begin position="197"/>
        <end position="322"/>
    </location>
</feature>
<evidence type="ECO:0000313" key="8">
    <source>
        <dbReference type="Proteomes" id="UP001150538"/>
    </source>
</evidence>
<dbReference type="InterPro" id="IPR027244">
    <property type="entry name" value="IML1"/>
</dbReference>
<dbReference type="Proteomes" id="UP001150538">
    <property type="component" value="Unassembled WGS sequence"/>
</dbReference>
<evidence type="ECO:0000256" key="2">
    <source>
        <dbReference type="ARBA" id="ARBA00005643"/>
    </source>
</evidence>
<comment type="caution">
    <text evidence="7">The sequence shown here is derived from an EMBL/GenBank/DDBJ whole genome shotgun (WGS) entry which is preliminary data.</text>
</comment>
<accession>A0A9W8A556</accession>
<dbReference type="Gene3D" id="1.10.10.10">
    <property type="entry name" value="Winged helix-like DNA-binding domain superfamily/Winged helix DNA-binding domain"/>
    <property type="match status" value="1"/>
</dbReference>
<feature type="region of interest" description="Disordered" evidence="5">
    <location>
        <begin position="1"/>
        <end position="29"/>
    </location>
</feature>